<protein>
    <recommendedName>
        <fullName evidence="4">Peptidase M13 N-terminal domain-containing protein</fullName>
    </recommendedName>
</protein>
<evidence type="ECO:0000256" key="1">
    <source>
        <dbReference type="ARBA" id="ARBA00007357"/>
    </source>
</evidence>
<dbReference type="InterPro" id="IPR008753">
    <property type="entry name" value="Peptidase_M13_N"/>
</dbReference>
<keyword evidence="6" id="KW-1185">Reference proteome</keyword>
<dbReference type="InterPro" id="IPR042089">
    <property type="entry name" value="Peptidase_M13_dom_2"/>
</dbReference>
<feature type="domain" description="Peptidase M13 N-terminal" evidence="4">
    <location>
        <begin position="418"/>
        <end position="554"/>
    </location>
</feature>
<dbReference type="SUPFAM" id="SSF55486">
    <property type="entry name" value="Metalloproteases ('zincins'), catalytic domain"/>
    <property type="match status" value="1"/>
</dbReference>
<dbReference type="Gene3D" id="3.40.390.10">
    <property type="entry name" value="Collagenase (Catalytic Domain)"/>
    <property type="match status" value="2"/>
</dbReference>
<dbReference type="GO" id="GO:0004222">
    <property type="term" value="F:metalloendopeptidase activity"/>
    <property type="evidence" value="ECO:0007669"/>
    <property type="project" value="InterPro"/>
</dbReference>
<keyword evidence="3" id="KW-0812">Transmembrane</keyword>
<comment type="caution">
    <text evidence="5">The sequence shown here is derived from an EMBL/GenBank/DDBJ whole genome shotgun (WGS) entry which is preliminary data.</text>
</comment>
<evidence type="ECO:0000256" key="2">
    <source>
        <dbReference type="SAM" id="MobiDB-lite"/>
    </source>
</evidence>
<dbReference type="InterPro" id="IPR024079">
    <property type="entry name" value="MetalloPept_cat_dom_sf"/>
</dbReference>
<keyword evidence="3" id="KW-0472">Membrane</keyword>
<dbReference type="PANTHER" id="PTHR11733">
    <property type="entry name" value="ZINC METALLOPROTEASE FAMILY M13 NEPRILYSIN-RELATED"/>
    <property type="match status" value="1"/>
</dbReference>
<comment type="similarity">
    <text evidence="1">Belongs to the peptidase M13 family.</text>
</comment>
<feature type="region of interest" description="Disordered" evidence="2">
    <location>
        <begin position="703"/>
        <end position="722"/>
    </location>
</feature>
<accession>A0A9J6EZ66</accession>
<dbReference type="EMBL" id="JABSTU010000001">
    <property type="protein sequence ID" value="KAH8039609.1"/>
    <property type="molecule type" value="Genomic_DNA"/>
</dbReference>
<sequence length="772" mass="85882">MHSAKASRHALPVVKPRATKLCLRKLSGFVRARHAGLKPAEWSATARKGRLGRSNCQSLLCVAARTFGFMENVAAAIRNRYFASAQPSTISTRPLWQDFFNWNSCHSRIPPLPTHPTHAPSSFFEFRRKLQLFSFPTAPDGDCVVAPIPDLAMTHSVPLPNTVVTVAVKETVDEKTEQDFRICRPTCDESELSHLLLKRRNYTHTVALIGCSLASVAACVIILLLLIPAHGNSPEVHEWLEDVCATRACDRQALFLQETMQPSADTCREFGTLMCGRWTHDHAVAMDVDAQLRESALRQDARFLRNYTGKFHATQEARRMLNSCLEQQSDQEARRAALRTFRNFLRDRGLPWPNEPTGGLHPFDVLLDLAINWRIDLWFGVRLCRKGLAKIQFKEAPVTLSTMLRAEHADELQTVAEKHLGDTAKVRSHTEILIDSTEHFTIIGALLNKFGVNELLNVMGWWMVRLFADLGAVAVGDRAQSYSPAECQRQVDACYGLAVTAETAQQYWTPEHAKAVNDIFTAVQDEAAILIQRLSWISVASKKHIIRKLDALKAFSDMPSSQKPTRRAPRRPEPSAPGTSAPPKSTRRASRRRGPTTSPPPPVSKTPKRSVATWARQEGQEVPRYFTSDAPWKTQRRVRRDLPLDRVPWPFRGCTLAESEEAAGGAQLPTDAAVGFCATCRVTVHFKCHYKGAMHVARTKAAAEGRATDRKTPDPAPLSQRSDADLAALCRQRMGEDPHFAAILSGLPPPVATDGPPMDGVATMDVDRLLEL</sequence>
<name>A0A9J6EZ66_RHIMP</name>
<reference evidence="5" key="2">
    <citation type="submission" date="2021-09" db="EMBL/GenBank/DDBJ databases">
        <authorList>
            <person name="Jia N."/>
            <person name="Wang J."/>
            <person name="Shi W."/>
            <person name="Du L."/>
            <person name="Sun Y."/>
            <person name="Zhan W."/>
            <person name="Jiang J."/>
            <person name="Wang Q."/>
            <person name="Zhang B."/>
            <person name="Ji P."/>
            <person name="Sakyi L.B."/>
            <person name="Cui X."/>
            <person name="Yuan T."/>
            <person name="Jiang B."/>
            <person name="Yang W."/>
            <person name="Lam T.T.-Y."/>
            <person name="Chang Q."/>
            <person name="Ding S."/>
            <person name="Wang X."/>
            <person name="Zhu J."/>
            <person name="Ruan X."/>
            <person name="Zhao L."/>
            <person name="Wei J."/>
            <person name="Que T."/>
            <person name="Du C."/>
            <person name="Cheng J."/>
            <person name="Dai P."/>
            <person name="Han X."/>
            <person name="Huang E."/>
            <person name="Gao Y."/>
            <person name="Liu J."/>
            <person name="Shao H."/>
            <person name="Ye R."/>
            <person name="Li L."/>
            <person name="Wei W."/>
            <person name="Wang X."/>
            <person name="Wang C."/>
            <person name="Huo Q."/>
            <person name="Li W."/>
            <person name="Guo W."/>
            <person name="Chen H."/>
            <person name="Chen S."/>
            <person name="Zhou L."/>
            <person name="Zhou L."/>
            <person name="Ni X."/>
            <person name="Tian J."/>
            <person name="Zhou Y."/>
            <person name="Sheng Y."/>
            <person name="Liu T."/>
            <person name="Pan Y."/>
            <person name="Xia L."/>
            <person name="Li J."/>
            <person name="Zhao F."/>
            <person name="Cao W."/>
        </authorList>
    </citation>
    <scope>NUCLEOTIDE SEQUENCE</scope>
    <source>
        <strain evidence="5">Rmic-2018</strain>
        <tissue evidence="5">Larvae</tissue>
    </source>
</reference>
<keyword evidence="3" id="KW-1133">Transmembrane helix</keyword>
<dbReference type="InterPro" id="IPR000718">
    <property type="entry name" value="Peptidase_M13"/>
</dbReference>
<dbReference type="GO" id="GO:0005886">
    <property type="term" value="C:plasma membrane"/>
    <property type="evidence" value="ECO:0007669"/>
    <property type="project" value="TreeGrafter"/>
</dbReference>
<feature type="compositionally biased region" description="Basic residues" evidence="2">
    <location>
        <begin position="585"/>
        <end position="594"/>
    </location>
</feature>
<evidence type="ECO:0000313" key="5">
    <source>
        <dbReference type="EMBL" id="KAH8039609.1"/>
    </source>
</evidence>
<reference evidence="5" key="1">
    <citation type="journal article" date="2020" name="Cell">
        <title>Large-Scale Comparative Analyses of Tick Genomes Elucidate Their Genetic Diversity and Vector Capacities.</title>
        <authorList>
            <consortium name="Tick Genome and Microbiome Consortium (TIGMIC)"/>
            <person name="Jia N."/>
            <person name="Wang J."/>
            <person name="Shi W."/>
            <person name="Du L."/>
            <person name="Sun Y."/>
            <person name="Zhan W."/>
            <person name="Jiang J.F."/>
            <person name="Wang Q."/>
            <person name="Zhang B."/>
            <person name="Ji P."/>
            <person name="Bell-Sakyi L."/>
            <person name="Cui X.M."/>
            <person name="Yuan T.T."/>
            <person name="Jiang B.G."/>
            <person name="Yang W.F."/>
            <person name="Lam T.T."/>
            <person name="Chang Q.C."/>
            <person name="Ding S.J."/>
            <person name="Wang X.J."/>
            <person name="Zhu J.G."/>
            <person name="Ruan X.D."/>
            <person name="Zhao L."/>
            <person name="Wei J.T."/>
            <person name="Ye R.Z."/>
            <person name="Que T.C."/>
            <person name="Du C.H."/>
            <person name="Zhou Y.H."/>
            <person name="Cheng J.X."/>
            <person name="Dai P.F."/>
            <person name="Guo W.B."/>
            <person name="Han X.H."/>
            <person name="Huang E.J."/>
            <person name="Li L.F."/>
            <person name="Wei W."/>
            <person name="Gao Y.C."/>
            <person name="Liu J.Z."/>
            <person name="Shao H.Z."/>
            <person name="Wang X."/>
            <person name="Wang C.C."/>
            <person name="Yang T.C."/>
            <person name="Huo Q.B."/>
            <person name="Li W."/>
            <person name="Chen H.Y."/>
            <person name="Chen S.E."/>
            <person name="Zhou L.G."/>
            <person name="Ni X.B."/>
            <person name="Tian J.H."/>
            <person name="Sheng Y."/>
            <person name="Liu T."/>
            <person name="Pan Y.S."/>
            <person name="Xia L.Y."/>
            <person name="Li J."/>
            <person name="Zhao F."/>
            <person name="Cao W.C."/>
        </authorList>
    </citation>
    <scope>NUCLEOTIDE SEQUENCE</scope>
    <source>
        <strain evidence="5">Rmic-2018</strain>
    </source>
</reference>
<dbReference type="PROSITE" id="PS51885">
    <property type="entry name" value="NEPRILYSIN"/>
    <property type="match status" value="1"/>
</dbReference>
<feature type="region of interest" description="Disordered" evidence="2">
    <location>
        <begin position="557"/>
        <end position="618"/>
    </location>
</feature>
<feature type="compositionally biased region" description="Basic and acidic residues" evidence="2">
    <location>
        <begin position="703"/>
        <end position="713"/>
    </location>
</feature>
<evidence type="ECO:0000256" key="3">
    <source>
        <dbReference type="SAM" id="Phobius"/>
    </source>
</evidence>
<evidence type="ECO:0000313" key="6">
    <source>
        <dbReference type="Proteomes" id="UP000821866"/>
    </source>
</evidence>
<proteinExistence type="inferred from homology"/>
<dbReference type="GO" id="GO:0016485">
    <property type="term" value="P:protein processing"/>
    <property type="evidence" value="ECO:0007669"/>
    <property type="project" value="TreeGrafter"/>
</dbReference>
<gene>
    <name evidence="5" type="ORF">HPB51_007809</name>
</gene>
<feature type="transmembrane region" description="Helical" evidence="3">
    <location>
        <begin position="206"/>
        <end position="227"/>
    </location>
</feature>
<dbReference type="Proteomes" id="UP000821866">
    <property type="component" value="Chromosome 1"/>
</dbReference>
<evidence type="ECO:0000259" key="4">
    <source>
        <dbReference type="Pfam" id="PF05649"/>
    </source>
</evidence>
<dbReference type="AlphaFoldDB" id="A0A9J6EZ66"/>
<organism evidence="5 6">
    <name type="scientific">Rhipicephalus microplus</name>
    <name type="common">Cattle tick</name>
    <name type="synonym">Boophilus microplus</name>
    <dbReference type="NCBI Taxonomy" id="6941"/>
    <lineage>
        <taxon>Eukaryota</taxon>
        <taxon>Metazoa</taxon>
        <taxon>Ecdysozoa</taxon>
        <taxon>Arthropoda</taxon>
        <taxon>Chelicerata</taxon>
        <taxon>Arachnida</taxon>
        <taxon>Acari</taxon>
        <taxon>Parasitiformes</taxon>
        <taxon>Ixodida</taxon>
        <taxon>Ixodoidea</taxon>
        <taxon>Ixodidae</taxon>
        <taxon>Rhipicephalinae</taxon>
        <taxon>Rhipicephalus</taxon>
        <taxon>Boophilus</taxon>
    </lineage>
</organism>
<dbReference type="PANTHER" id="PTHR11733:SF241">
    <property type="entry name" value="GH26575P-RELATED"/>
    <property type="match status" value="1"/>
</dbReference>
<dbReference type="Pfam" id="PF05649">
    <property type="entry name" value="Peptidase_M13_N"/>
    <property type="match status" value="1"/>
</dbReference>
<dbReference type="Gene3D" id="1.10.1380.10">
    <property type="entry name" value="Neutral endopeptidase , domain2"/>
    <property type="match status" value="1"/>
</dbReference>